<keyword evidence="2" id="KW-0813">Transport</keyword>
<feature type="transmembrane region" description="Helical" evidence="6">
    <location>
        <begin position="171"/>
        <end position="189"/>
    </location>
</feature>
<dbReference type="Pfam" id="PF07690">
    <property type="entry name" value="MFS_1"/>
    <property type="match status" value="1"/>
</dbReference>
<feature type="transmembrane region" description="Helical" evidence="6">
    <location>
        <begin position="48"/>
        <end position="71"/>
    </location>
</feature>
<dbReference type="InterPro" id="IPR036259">
    <property type="entry name" value="MFS_trans_sf"/>
</dbReference>
<keyword evidence="3 6" id="KW-0812">Transmembrane</keyword>
<keyword evidence="5 6" id="KW-0472">Membrane</keyword>
<dbReference type="SUPFAM" id="SSF103473">
    <property type="entry name" value="MFS general substrate transporter"/>
    <property type="match status" value="1"/>
</dbReference>
<keyword evidence="4 6" id="KW-1133">Transmembrane helix</keyword>
<evidence type="ECO:0000256" key="4">
    <source>
        <dbReference type="ARBA" id="ARBA00022989"/>
    </source>
</evidence>
<feature type="transmembrane region" description="Helical" evidence="6">
    <location>
        <begin position="12"/>
        <end position="36"/>
    </location>
</feature>
<feature type="transmembrane region" description="Helical" evidence="6">
    <location>
        <begin position="83"/>
        <end position="102"/>
    </location>
</feature>
<feature type="transmembrane region" description="Helical" evidence="6">
    <location>
        <begin position="108"/>
        <end position="130"/>
    </location>
</feature>
<protein>
    <recommendedName>
        <fullName evidence="7">Major facilitator superfamily (MFS) profile domain-containing protein</fullName>
    </recommendedName>
</protein>
<dbReference type="AlphaFoldDB" id="X1SZZ0"/>
<feature type="domain" description="Major facilitator superfamily (MFS) profile" evidence="7">
    <location>
        <begin position="10"/>
        <end position="191"/>
    </location>
</feature>
<evidence type="ECO:0000256" key="2">
    <source>
        <dbReference type="ARBA" id="ARBA00022448"/>
    </source>
</evidence>
<gene>
    <name evidence="8" type="ORF">S12H4_35418</name>
</gene>
<dbReference type="InterPro" id="IPR011701">
    <property type="entry name" value="MFS"/>
</dbReference>
<dbReference type="Gene3D" id="1.20.1250.20">
    <property type="entry name" value="MFS general substrate transporter like domains"/>
    <property type="match status" value="1"/>
</dbReference>
<feature type="non-terminal residue" evidence="8">
    <location>
        <position position="191"/>
    </location>
</feature>
<evidence type="ECO:0000256" key="6">
    <source>
        <dbReference type="SAM" id="Phobius"/>
    </source>
</evidence>
<comment type="subcellular location">
    <subcellularLocation>
        <location evidence="1">Membrane</location>
        <topology evidence="1">Multi-pass membrane protein</topology>
    </subcellularLocation>
</comment>
<dbReference type="InterPro" id="IPR020846">
    <property type="entry name" value="MFS_dom"/>
</dbReference>
<dbReference type="PROSITE" id="PS50850">
    <property type="entry name" value="MFS"/>
    <property type="match status" value="1"/>
</dbReference>
<evidence type="ECO:0000256" key="5">
    <source>
        <dbReference type="ARBA" id="ARBA00023136"/>
    </source>
</evidence>
<evidence type="ECO:0000313" key="8">
    <source>
        <dbReference type="EMBL" id="GAI98627.1"/>
    </source>
</evidence>
<proteinExistence type="predicted"/>
<sequence>MLKSNGSNYRWYILTLGALTHTFAVAMPMMSLPVLFKEISVDLDLNLVQIGTVWGMASLAGMFVVLIGGLLGDRFGVKRTLMTLCFLAGLAGALRGLSGSFISLATTMFLFGILNASIPINVHKVASIWFPGRHLGLANGILSLGMGLGLTAGAMISATILSPLLGGWRNVLLLYGAISIGISILWLLTRS</sequence>
<dbReference type="GO" id="GO:0022857">
    <property type="term" value="F:transmembrane transporter activity"/>
    <property type="evidence" value="ECO:0007669"/>
    <property type="project" value="InterPro"/>
</dbReference>
<organism evidence="8">
    <name type="scientific">marine sediment metagenome</name>
    <dbReference type="NCBI Taxonomy" id="412755"/>
    <lineage>
        <taxon>unclassified sequences</taxon>
        <taxon>metagenomes</taxon>
        <taxon>ecological metagenomes</taxon>
    </lineage>
</organism>
<evidence type="ECO:0000256" key="1">
    <source>
        <dbReference type="ARBA" id="ARBA00004141"/>
    </source>
</evidence>
<dbReference type="PANTHER" id="PTHR42718">
    <property type="entry name" value="MAJOR FACILITATOR SUPERFAMILY MULTIDRUG TRANSPORTER MFSC"/>
    <property type="match status" value="1"/>
</dbReference>
<comment type="caution">
    <text evidence="8">The sequence shown here is derived from an EMBL/GenBank/DDBJ whole genome shotgun (WGS) entry which is preliminary data.</text>
</comment>
<accession>X1SZZ0</accession>
<dbReference type="PANTHER" id="PTHR42718:SF9">
    <property type="entry name" value="MAJOR FACILITATOR SUPERFAMILY MULTIDRUG TRANSPORTER MFSC"/>
    <property type="match status" value="1"/>
</dbReference>
<name>X1SZZ0_9ZZZZ</name>
<evidence type="ECO:0000256" key="3">
    <source>
        <dbReference type="ARBA" id="ARBA00022692"/>
    </source>
</evidence>
<reference evidence="8" key="1">
    <citation type="journal article" date="2014" name="Front. Microbiol.">
        <title>High frequency of phylogenetically diverse reductive dehalogenase-homologous genes in deep subseafloor sedimentary metagenomes.</title>
        <authorList>
            <person name="Kawai M."/>
            <person name="Futagami T."/>
            <person name="Toyoda A."/>
            <person name="Takaki Y."/>
            <person name="Nishi S."/>
            <person name="Hori S."/>
            <person name="Arai W."/>
            <person name="Tsubouchi T."/>
            <person name="Morono Y."/>
            <person name="Uchiyama I."/>
            <person name="Ito T."/>
            <person name="Fujiyama A."/>
            <person name="Inagaki F."/>
            <person name="Takami H."/>
        </authorList>
    </citation>
    <scope>NUCLEOTIDE SEQUENCE</scope>
    <source>
        <strain evidence="8">Expedition CK06-06</strain>
    </source>
</reference>
<feature type="transmembrane region" description="Helical" evidence="6">
    <location>
        <begin position="142"/>
        <end position="165"/>
    </location>
</feature>
<dbReference type="GO" id="GO:0016020">
    <property type="term" value="C:membrane"/>
    <property type="evidence" value="ECO:0007669"/>
    <property type="project" value="UniProtKB-SubCell"/>
</dbReference>
<dbReference type="EMBL" id="BARW01021034">
    <property type="protein sequence ID" value="GAI98627.1"/>
    <property type="molecule type" value="Genomic_DNA"/>
</dbReference>
<evidence type="ECO:0000259" key="7">
    <source>
        <dbReference type="PROSITE" id="PS50850"/>
    </source>
</evidence>